<reference evidence="1" key="1">
    <citation type="submission" date="2021-12" db="EMBL/GenBank/DDBJ databases">
        <authorList>
            <person name="Zaccaron A."/>
            <person name="Stergiopoulos I."/>
        </authorList>
    </citation>
    <scope>NUCLEOTIDE SEQUENCE</scope>
    <source>
        <strain evidence="1">Race5_Kim</strain>
    </source>
</reference>
<sequence length="140" mass="15945">MTFATRVCNCYIEAKLPIQIPGSRDLQSRIASSTRNRDVLRAQTHARVNKEFSLLAFGPIPSEGTAVQQDSHTFKILLVPPEPLPSLHRKRKRKVWHYKDSLTRVLDRRLVHVLRSIPQDVHHLVYGALCGRLDSPPHGI</sequence>
<dbReference type="KEGG" id="ffu:CLAFUR5_01611"/>
<protein>
    <submittedName>
        <fullName evidence="1">Uncharacterized protein</fullName>
    </submittedName>
</protein>
<accession>A0A9Q8L8R3</accession>
<keyword evidence="2" id="KW-1185">Reference proteome</keyword>
<dbReference type="EMBL" id="CP090163">
    <property type="protein sequence ID" value="UJO12880.1"/>
    <property type="molecule type" value="Genomic_DNA"/>
</dbReference>
<reference evidence="1" key="2">
    <citation type="journal article" date="2022" name="Microb. Genom.">
        <title>A chromosome-scale genome assembly of the tomato pathogen Cladosporium fulvum reveals a compartmentalized genome architecture and the presence of a dispensable chromosome.</title>
        <authorList>
            <person name="Zaccaron A.Z."/>
            <person name="Chen L.H."/>
            <person name="Samaras A."/>
            <person name="Stergiopoulos I."/>
        </authorList>
    </citation>
    <scope>NUCLEOTIDE SEQUENCE</scope>
    <source>
        <strain evidence="1">Race5_Kim</strain>
    </source>
</reference>
<dbReference type="AlphaFoldDB" id="A0A9Q8L8R3"/>
<proteinExistence type="predicted"/>
<evidence type="ECO:0000313" key="1">
    <source>
        <dbReference type="EMBL" id="UJO12880.1"/>
    </source>
</evidence>
<organism evidence="1 2">
    <name type="scientific">Passalora fulva</name>
    <name type="common">Tomato leaf mold</name>
    <name type="synonym">Cladosporium fulvum</name>
    <dbReference type="NCBI Taxonomy" id="5499"/>
    <lineage>
        <taxon>Eukaryota</taxon>
        <taxon>Fungi</taxon>
        <taxon>Dikarya</taxon>
        <taxon>Ascomycota</taxon>
        <taxon>Pezizomycotina</taxon>
        <taxon>Dothideomycetes</taxon>
        <taxon>Dothideomycetidae</taxon>
        <taxon>Mycosphaerellales</taxon>
        <taxon>Mycosphaerellaceae</taxon>
        <taxon>Fulvia</taxon>
    </lineage>
</organism>
<gene>
    <name evidence="1" type="ORF">CLAFUR5_01611</name>
</gene>
<name>A0A9Q8L8R3_PASFU</name>
<evidence type="ECO:0000313" key="2">
    <source>
        <dbReference type="Proteomes" id="UP000756132"/>
    </source>
</evidence>
<dbReference type="RefSeq" id="XP_047757246.1">
    <property type="nucleotide sequence ID" value="XM_047900759.1"/>
</dbReference>
<dbReference type="GeneID" id="71981489"/>
<dbReference type="Proteomes" id="UP000756132">
    <property type="component" value="Chromosome 1"/>
</dbReference>